<evidence type="ECO:0000256" key="9">
    <source>
        <dbReference type="ARBA" id="ARBA00022692"/>
    </source>
</evidence>
<keyword evidence="12" id="KW-0442">Lipid degradation</keyword>
<comment type="catalytic activity">
    <reaction evidence="1">
        <text>a triacylglycerol + H2O = a diacylglycerol + a fatty acid + H(+)</text>
        <dbReference type="Rhea" id="RHEA:12044"/>
        <dbReference type="ChEBI" id="CHEBI:15377"/>
        <dbReference type="ChEBI" id="CHEBI:15378"/>
        <dbReference type="ChEBI" id="CHEBI:17855"/>
        <dbReference type="ChEBI" id="CHEBI:18035"/>
        <dbReference type="ChEBI" id="CHEBI:28868"/>
        <dbReference type="EC" id="3.1.1.3"/>
    </reaction>
</comment>
<evidence type="ECO:0000256" key="1">
    <source>
        <dbReference type="ARBA" id="ARBA00001024"/>
    </source>
</evidence>
<dbReference type="GO" id="GO:0034496">
    <property type="term" value="P:multivesicular body membrane disassembly"/>
    <property type="evidence" value="ECO:0007669"/>
    <property type="project" value="TreeGrafter"/>
</dbReference>
<evidence type="ECO:0000313" key="22">
    <source>
        <dbReference type="EMBL" id="AWU77012.1"/>
    </source>
</evidence>
<keyword evidence="9" id="KW-0812">Transmembrane</keyword>
<keyword evidence="23" id="KW-1185">Reference proteome</keyword>
<keyword evidence="13" id="KW-0735">Signal-anchor</keyword>
<dbReference type="PANTHER" id="PTHR47175">
    <property type="entry name" value="LIPASE ATG15-RELATED"/>
    <property type="match status" value="1"/>
</dbReference>
<keyword evidence="14" id="KW-1133">Transmembrane helix</keyword>
<keyword evidence="15" id="KW-0072">Autophagy</keyword>
<organism evidence="22 23">
    <name type="scientific">Pichia kudriavzevii</name>
    <name type="common">Yeast</name>
    <name type="synonym">Issatchenkia orientalis</name>
    <dbReference type="NCBI Taxonomy" id="4909"/>
    <lineage>
        <taxon>Eukaryota</taxon>
        <taxon>Fungi</taxon>
        <taxon>Dikarya</taxon>
        <taxon>Ascomycota</taxon>
        <taxon>Saccharomycotina</taxon>
        <taxon>Pichiomycetes</taxon>
        <taxon>Pichiales</taxon>
        <taxon>Pichiaceae</taxon>
        <taxon>Pichia</taxon>
    </lineage>
</organism>
<protein>
    <recommendedName>
        <fullName evidence="7">Putative lipase ATG15</fullName>
        <ecNumber evidence="6">3.1.1.3</ecNumber>
    </recommendedName>
    <alternativeName>
        <fullName evidence="20">Autophagy-related protein 15</fullName>
    </alternativeName>
    <alternativeName>
        <fullName evidence="8">Putative lipase atg15</fullName>
    </alternativeName>
</protein>
<evidence type="ECO:0000256" key="21">
    <source>
        <dbReference type="SAM" id="SignalP"/>
    </source>
</evidence>
<proteinExistence type="inferred from homology"/>
<dbReference type="KEGG" id="pkz:C5L36_0C09190"/>
<keyword evidence="10" id="KW-0967">Endosome</keyword>
<evidence type="ECO:0000256" key="5">
    <source>
        <dbReference type="ARBA" id="ARBA00011137"/>
    </source>
</evidence>
<evidence type="ECO:0000256" key="6">
    <source>
        <dbReference type="ARBA" id="ARBA00013279"/>
    </source>
</evidence>
<dbReference type="GO" id="GO:0006660">
    <property type="term" value="P:phosphatidylserine catabolic process"/>
    <property type="evidence" value="ECO:0007669"/>
    <property type="project" value="TreeGrafter"/>
</dbReference>
<dbReference type="Proteomes" id="UP000249293">
    <property type="component" value="Chromosome 3"/>
</dbReference>
<dbReference type="GO" id="GO:0005775">
    <property type="term" value="C:vacuolar lumen"/>
    <property type="evidence" value="ECO:0007669"/>
    <property type="project" value="TreeGrafter"/>
</dbReference>
<dbReference type="Gene3D" id="3.40.50.1820">
    <property type="entry name" value="alpha/beta hydrolase"/>
    <property type="match status" value="1"/>
</dbReference>
<evidence type="ECO:0000256" key="2">
    <source>
        <dbReference type="ARBA" id="ARBA00004270"/>
    </source>
</evidence>
<dbReference type="GO" id="GO:0004620">
    <property type="term" value="F:phospholipase activity"/>
    <property type="evidence" value="ECO:0007669"/>
    <property type="project" value="TreeGrafter"/>
</dbReference>
<evidence type="ECO:0000256" key="8">
    <source>
        <dbReference type="ARBA" id="ARBA00019241"/>
    </source>
</evidence>
<evidence type="ECO:0000256" key="15">
    <source>
        <dbReference type="ARBA" id="ARBA00023006"/>
    </source>
</evidence>
<keyword evidence="18" id="KW-0325">Glycoprotein</keyword>
<dbReference type="GO" id="GO:0032585">
    <property type="term" value="C:multivesicular body membrane"/>
    <property type="evidence" value="ECO:0007669"/>
    <property type="project" value="UniProtKB-SubCell"/>
</dbReference>
<dbReference type="GeneID" id="40384807"/>
<dbReference type="OrthoDB" id="58570at2759"/>
<evidence type="ECO:0000256" key="19">
    <source>
        <dbReference type="ARBA" id="ARBA00024663"/>
    </source>
</evidence>
<keyword evidence="21" id="KW-0732">Signal</keyword>
<dbReference type="RefSeq" id="XP_029322489.1">
    <property type="nucleotide sequence ID" value="XM_029466629.1"/>
</dbReference>
<comment type="function">
    <text evidence="19">Lipase which is essential for lysis of subvacuolar cytoplasm to vacuole targeted bodies and intravacuolar autophagic bodies. Involved in the lysis of intravacuolar multivesicular body (MVB) vesicles. The intravacuolar membrane disintegration by ATG15 is critical to life span extension.</text>
</comment>
<dbReference type="AlphaFoldDB" id="A0A2U9R6L2"/>
<dbReference type="VEuPathDB" id="FungiDB:C5L36_0C09190"/>
<keyword evidence="17" id="KW-0472">Membrane</keyword>
<dbReference type="GO" id="GO:0004806">
    <property type="term" value="F:triacylglycerol lipase activity"/>
    <property type="evidence" value="ECO:0007669"/>
    <property type="project" value="UniProtKB-EC"/>
</dbReference>
<dbReference type="EC" id="3.1.1.3" evidence="6"/>
<reference evidence="22 23" key="1">
    <citation type="submission" date="2018-06" db="EMBL/GenBank/DDBJ databases">
        <title>Population genomics shows no distinction between pathogenic Candida krusei and environmental Pichia kudriavzevii: One species, four names.</title>
        <authorList>
            <person name="Douglass A.P."/>
            <person name="Offei B."/>
            <person name="Braun-Galleani S."/>
            <person name="Coughlan A.Y."/>
            <person name="Martos A."/>
            <person name="Ortiz-Merino R.A."/>
            <person name="Byrne K.P."/>
            <person name="Wolfe K.H."/>
        </authorList>
    </citation>
    <scope>NUCLEOTIDE SEQUENCE [LARGE SCALE GENOMIC DNA]</scope>
    <source>
        <strain evidence="22 23">CBS573</strain>
    </source>
</reference>
<dbReference type="GO" id="GO:0046461">
    <property type="term" value="P:neutral lipid catabolic process"/>
    <property type="evidence" value="ECO:0007669"/>
    <property type="project" value="TreeGrafter"/>
</dbReference>
<comment type="similarity">
    <text evidence="4">Belongs to the AB hydrolase superfamily. Lipase family.</text>
</comment>
<dbReference type="InterPro" id="IPR029058">
    <property type="entry name" value="AB_hydrolase_fold"/>
</dbReference>
<sequence>MHHKLFVSLLVAACMTLLWSTLRHSNKSMVRSQRARGNVGLEMDFNLRHIYSNVPAVAHVRLDIDDPLHSGICLEEGVGEFSEVLNRYGMGTTFTIKSQLSQIQRLKDRSPDMTESLVFHTLLNPQVDTHSSLEWVVDDILVPNITDPETILTLAKLASNAYARLPMDPSWRDVEHPDTQSGIGYNLSDSFGWEEKGVRGHVFVENVESDKNRAPLVLIAIKGTSAAVIGGGNGGDDGEGGSTGDDHKTVEMDKFNDNLLFSCCCARVSSLWSTVCDCYEKTYTCNQNCLENSLRHPDRYYKAALEIYRNVVELYPESEIWVTGHSLGGVLSSLLGRTYGLPAVTFEAPGDMLATKRLHLPSPPGLPFEMEHIWHFGNNADPIFMGVCNGASSSCGIAGYAMESRCHSGLKCTYDTVTEKGWHVNILNHRLANVIDNLLSVTNTTAECIRPPPCIDCYDWTFVDHSENKRRVPKISTSSSSIPSSSSSESSTTTATRKRKCLKYTWYGSCYKWDDEDDDEQLLKHYHDVLHIASTTSTII</sequence>
<evidence type="ECO:0000256" key="16">
    <source>
        <dbReference type="ARBA" id="ARBA00023098"/>
    </source>
</evidence>
<keyword evidence="11" id="KW-0378">Hydrolase</keyword>
<dbReference type="SUPFAM" id="SSF53474">
    <property type="entry name" value="alpha/beta-Hydrolases"/>
    <property type="match status" value="1"/>
</dbReference>
<evidence type="ECO:0000256" key="11">
    <source>
        <dbReference type="ARBA" id="ARBA00022801"/>
    </source>
</evidence>
<dbReference type="GO" id="GO:0034727">
    <property type="term" value="P:piecemeal microautophagy of the nucleus"/>
    <property type="evidence" value="ECO:0007669"/>
    <property type="project" value="TreeGrafter"/>
</dbReference>
<evidence type="ECO:0000256" key="7">
    <source>
        <dbReference type="ARBA" id="ARBA00018542"/>
    </source>
</evidence>
<keyword evidence="16" id="KW-0443">Lipid metabolism</keyword>
<feature type="chain" id="PRO_5016161599" description="Putative lipase ATG15" evidence="21">
    <location>
        <begin position="21"/>
        <end position="540"/>
    </location>
</feature>
<dbReference type="PANTHER" id="PTHR47175:SF2">
    <property type="entry name" value="LIPASE ATG15-RELATED"/>
    <property type="match status" value="1"/>
</dbReference>
<accession>A0A2U9R6L2</accession>
<evidence type="ECO:0000256" key="13">
    <source>
        <dbReference type="ARBA" id="ARBA00022968"/>
    </source>
</evidence>
<comment type="subunit">
    <text evidence="5">Binds to both phosphatidylinositol (PI) and phosphatidylinositol 3,5-bisphosphate (PIP2).</text>
</comment>
<gene>
    <name evidence="22" type="ORF">C5L36_0C09190</name>
</gene>
<name>A0A2U9R6L2_PICKU</name>
<feature type="signal peptide" evidence="21">
    <location>
        <begin position="1"/>
        <end position="20"/>
    </location>
</feature>
<evidence type="ECO:0000256" key="12">
    <source>
        <dbReference type="ARBA" id="ARBA00022963"/>
    </source>
</evidence>
<comment type="subcellular location">
    <subcellularLocation>
        <location evidence="3">Endosome</location>
        <location evidence="3">Multivesicular body membrane</location>
        <topology evidence="3">Single-pass type II membrane protein</topology>
    </subcellularLocation>
    <subcellularLocation>
        <location evidence="2">Prevacuolar compartment membrane</location>
        <topology evidence="2">Single-pass type II membrane protein</topology>
    </subcellularLocation>
</comment>
<evidence type="ECO:0000256" key="20">
    <source>
        <dbReference type="ARBA" id="ARBA00029828"/>
    </source>
</evidence>
<evidence type="ECO:0000256" key="14">
    <source>
        <dbReference type="ARBA" id="ARBA00022989"/>
    </source>
</evidence>
<dbReference type="InterPro" id="IPR050805">
    <property type="entry name" value="ATG15_Lipase"/>
</dbReference>
<evidence type="ECO:0000256" key="3">
    <source>
        <dbReference type="ARBA" id="ARBA00004343"/>
    </source>
</evidence>
<evidence type="ECO:0000313" key="23">
    <source>
        <dbReference type="Proteomes" id="UP000249293"/>
    </source>
</evidence>
<evidence type="ECO:0000256" key="18">
    <source>
        <dbReference type="ARBA" id="ARBA00023180"/>
    </source>
</evidence>
<dbReference type="EMBL" id="CP028775">
    <property type="protein sequence ID" value="AWU77012.1"/>
    <property type="molecule type" value="Genomic_DNA"/>
</dbReference>
<evidence type="ECO:0000256" key="4">
    <source>
        <dbReference type="ARBA" id="ARBA00010701"/>
    </source>
</evidence>
<dbReference type="Pfam" id="PF26363">
    <property type="entry name" value="Phospholipase-like"/>
    <property type="match status" value="1"/>
</dbReference>
<evidence type="ECO:0000256" key="10">
    <source>
        <dbReference type="ARBA" id="ARBA00022753"/>
    </source>
</evidence>
<dbReference type="STRING" id="4909.A0A2U9R6L2"/>
<evidence type="ECO:0000256" key="17">
    <source>
        <dbReference type="ARBA" id="ARBA00023136"/>
    </source>
</evidence>